<sequence length="349" mass="40203">MTSISRKELYHLVWWAPLEQVAEKLGITIYTLTKTCKDLDVPRPGFGYWQHVKQGHLVTPTPLPDPEREECRVFWHADEHGTDPRLQKLPSKIHEEIRRGRPAFRNQSNSQIDAVRKGSEVGARRKRLMSLIFHACERLGGSVKGTEDAADITFGDQTVSCRIREKLKQVRLPPSKWDTRFQTDVAKRGYSVGLEVTGELIVELGSHHWMGPGGWTDKRDCPLEDQIPAIAQRLQKETAELQRRTNERYENERLAEERRKIAQLKREEAERQQARVELLLSFAANRRRAEDLRQFLTSLRERGLTDDAAAYGGRSAQEWLSWAEEVAENLDPLRRGDEEIWQALASAQP</sequence>
<evidence type="ECO:0000313" key="3">
    <source>
        <dbReference type="Proteomes" id="UP001060275"/>
    </source>
</evidence>
<dbReference type="Proteomes" id="UP001060275">
    <property type="component" value="Unassembled WGS sequence"/>
</dbReference>
<feature type="coiled-coil region" evidence="1">
    <location>
        <begin position="239"/>
        <end position="277"/>
    </location>
</feature>
<keyword evidence="3" id="KW-1185">Reference proteome</keyword>
<evidence type="ECO:0000313" key="2">
    <source>
        <dbReference type="EMBL" id="MCP8886592.1"/>
    </source>
</evidence>
<keyword evidence="1" id="KW-0175">Coiled coil</keyword>
<accession>A0A9Q4AN12</accession>
<evidence type="ECO:0000256" key="1">
    <source>
        <dbReference type="SAM" id="Coils"/>
    </source>
</evidence>
<name>A0A9Q4AN12_9HYPH</name>
<gene>
    <name evidence="2" type="ORF">NF348_05710</name>
</gene>
<dbReference type="RefSeq" id="WP_254673724.1">
    <property type="nucleotide sequence ID" value="NZ_JAMWDU010000002.1"/>
</dbReference>
<comment type="caution">
    <text evidence="2">The sequence shown here is derived from an EMBL/GenBank/DDBJ whole genome shotgun (WGS) entry which is preliminary data.</text>
</comment>
<organism evidence="2 3">
    <name type="scientific">Devosia ureilytica</name>
    <dbReference type="NCBI Taxonomy" id="2952754"/>
    <lineage>
        <taxon>Bacteria</taxon>
        <taxon>Pseudomonadati</taxon>
        <taxon>Pseudomonadota</taxon>
        <taxon>Alphaproteobacteria</taxon>
        <taxon>Hyphomicrobiales</taxon>
        <taxon>Devosiaceae</taxon>
        <taxon>Devosia</taxon>
    </lineage>
</organism>
<protein>
    <submittedName>
        <fullName evidence="2">Uncharacterized protein</fullName>
    </submittedName>
</protein>
<dbReference type="EMBL" id="JAMWDU010000002">
    <property type="protein sequence ID" value="MCP8886592.1"/>
    <property type="molecule type" value="Genomic_DNA"/>
</dbReference>
<dbReference type="AlphaFoldDB" id="A0A9Q4AN12"/>
<reference evidence="2" key="1">
    <citation type="submission" date="2022-06" db="EMBL/GenBank/DDBJ databases">
        <title>Devosia sp. XJ19-45 genome assembly.</title>
        <authorList>
            <person name="Li B."/>
            <person name="Cai M."/>
            <person name="Nie G."/>
            <person name="Li W."/>
        </authorList>
    </citation>
    <scope>NUCLEOTIDE SEQUENCE</scope>
    <source>
        <strain evidence="2">XJ19-45</strain>
    </source>
</reference>
<proteinExistence type="predicted"/>